<gene>
    <name evidence="1" type="ORF">OUZ56_019662</name>
</gene>
<evidence type="ECO:0000313" key="1">
    <source>
        <dbReference type="EMBL" id="KAK4010517.1"/>
    </source>
</evidence>
<name>A0ABQ9ZC76_9CRUS</name>
<sequence length="69" mass="7873">MPALIVCSQSRPYSIPVLVVSQRPTRNRLKTRSTNRSNRGSKEAIFTIIARVIPDDAFLLNFSAFQIYF</sequence>
<dbReference type="EMBL" id="JAOYFB010000003">
    <property type="protein sequence ID" value="KAK4010517.1"/>
    <property type="molecule type" value="Genomic_DNA"/>
</dbReference>
<evidence type="ECO:0000313" key="2">
    <source>
        <dbReference type="Proteomes" id="UP001234178"/>
    </source>
</evidence>
<keyword evidence="2" id="KW-1185">Reference proteome</keyword>
<comment type="caution">
    <text evidence="1">The sequence shown here is derived from an EMBL/GenBank/DDBJ whole genome shotgun (WGS) entry which is preliminary data.</text>
</comment>
<proteinExistence type="predicted"/>
<reference evidence="1 2" key="1">
    <citation type="journal article" date="2023" name="Nucleic Acids Res.">
        <title>The hologenome of Daphnia magna reveals possible DNA methylation and microbiome-mediated evolution of the host genome.</title>
        <authorList>
            <person name="Chaturvedi A."/>
            <person name="Li X."/>
            <person name="Dhandapani V."/>
            <person name="Marshall H."/>
            <person name="Kissane S."/>
            <person name="Cuenca-Cambronero M."/>
            <person name="Asole G."/>
            <person name="Calvet F."/>
            <person name="Ruiz-Romero M."/>
            <person name="Marangio P."/>
            <person name="Guigo R."/>
            <person name="Rago D."/>
            <person name="Mirbahai L."/>
            <person name="Eastwood N."/>
            <person name="Colbourne J.K."/>
            <person name="Zhou J."/>
            <person name="Mallon E."/>
            <person name="Orsini L."/>
        </authorList>
    </citation>
    <scope>NUCLEOTIDE SEQUENCE [LARGE SCALE GENOMIC DNA]</scope>
    <source>
        <strain evidence="1">LRV0_1</strain>
    </source>
</reference>
<organism evidence="1 2">
    <name type="scientific">Daphnia magna</name>
    <dbReference type="NCBI Taxonomy" id="35525"/>
    <lineage>
        <taxon>Eukaryota</taxon>
        <taxon>Metazoa</taxon>
        <taxon>Ecdysozoa</taxon>
        <taxon>Arthropoda</taxon>
        <taxon>Crustacea</taxon>
        <taxon>Branchiopoda</taxon>
        <taxon>Diplostraca</taxon>
        <taxon>Cladocera</taxon>
        <taxon>Anomopoda</taxon>
        <taxon>Daphniidae</taxon>
        <taxon>Daphnia</taxon>
    </lineage>
</organism>
<dbReference type="Proteomes" id="UP001234178">
    <property type="component" value="Unassembled WGS sequence"/>
</dbReference>
<accession>A0ABQ9ZC76</accession>
<protein>
    <submittedName>
        <fullName evidence="1">Uncharacterized protein</fullName>
    </submittedName>
</protein>